<comment type="caution">
    <text evidence="2">The sequence shown here is derived from an EMBL/GenBank/DDBJ whole genome shotgun (WGS) entry which is preliminary data.</text>
</comment>
<feature type="compositionally biased region" description="Polar residues" evidence="1">
    <location>
        <begin position="78"/>
        <end position="89"/>
    </location>
</feature>
<evidence type="ECO:0000313" key="3">
    <source>
        <dbReference type="Proteomes" id="UP001367316"/>
    </source>
</evidence>
<accession>A0ABR1N5E4</accession>
<organism evidence="2 3">
    <name type="scientific">Phyllosticta paracitricarpa</name>
    <dbReference type="NCBI Taxonomy" id="2016321"/>
    <lineage>
        <taxon>Eukaryota</taxon>
        <taxon>Fungi</taxon>
        <taxon>Dikarya</taxon>
        <taxon>Ascomycota</taxon>
        <taxon>Pezizomycotina</taxon>
        <taxon>Dothideomycetes</taxon>
        <taxon>Dothideomycetes incertae sedis</taxon>
        <taxon>Botryosphaeriales</taxon>
        <taxon>Phyllostictaceae</taxon>
        <taxon>Phyllosticta</taxon>
    </lineage>
</organism>
<feature type="compositionally biased region" description="Pro residues" evidence="1">
    <location>
        <begin position="100"/>
        <end position="111"/>
    </location>
</feature>
<reference evidence="2 3" key="1">
    <citation type="submission" date="2024-04" db="EMBL/GenBank/DDBJ databases">
        <title>Phyllosticta paracitricarpa is synonymous to the EU quarantine fungus P. citricarpa based on phylogenomic analyses.</title>
        <authorList>
            <consortium name="Lawrence Berkeley National Laboratory"/>
            <person name="Van ingen-buijs V.A."/>
            <person name="Van westerhoven A.C."/>
            <person name="Haridas S."/>
            <person name="Skiadas P."/>
            <person name="Martin F."/>
            <person name="Groenewald J.Z."/>
            <person name="Crous P.W."/>
            <person name="Seidl M.F."/>
        </authorList>
    </citation>
    <scope>NUCLEOTIDE SEQUENCE [LARGE SCALE GENOMIC DNA]</scope>
    <source>
        <strain evidence="2 3">CBS 141358</strain>
    </source>
</reference>
<dbReference type="Proteomes" id="UP001367316">
    <property type="component" value="Unassembled WGS sequence"/>
</dbReference>
<name>A0ABR1N5E4_9PEZI</name>
<feature type="compositionally biased region" description="Pro residues" evidence="1">
    <location>
        <begin position="27"/>
        <end position="42"/>
    </location>
</feature>
<protein>
    <submittedName>
        <fullName evidence="2">Uncharacterized protein</fullName>
    </submittedName>
</protein>
<dbReference type="EMBL" id="JBBPBF010000018">
    <property type="protein sequence ID" value="KAK7610427.1"/>
    <property type="molecule type" value="Genomic_DNA"/>
</dbReference>
<evidence type="ECO:0000313" key="2">
    <source>
        <dbReference type="EMBL" id="KAK7610427.1"/>
    </source>
</evidence>
<gene>
    <name evidence="2" type="ORF">JOL62DRAFT_114707</name>
</gene>
<proteinExistence type="predicted"/>
<keyword evidence="3" id="KW-1185">Reference proteome</keyword>
<feature type="region of interest" description="Disordered" evidence="1">
    <location>
        <begin position="27"/>
        <end position="111"/>
    </location>
</feature>
<evidence type="ECO:0000256" key="1">
    <source>
        <dbReference type="SAM" id="MobiDB-lite"/>
    </source>
</evidence>
<sequence length="150" mass="15875">MCTTSSLHVSSLTDTVPLFALSSHPIPSLPAPPPPPPQPPLLPLTTLSTIKNTPSDPPPPIPTSMSIPDRPAYPSPTPLSHSLTHSLISPFTPHPHPHPHPTQPHAPFPAPPPTLACIRHSVFRPPAIPNALSGPTQTSIPHLTFCSLQN</sequence>